<accession>A0A265URK1</accession>
<feature type="domain" description="Peptidase M56" evidence="2">
    <location>
        <begin position="152"/>
        <end position="254"/>
    </location>
</feature>
<dbReference type="Proteomes" id="UP000216840">
    <property type="component" value="Unassembled WGS sequence"/>
</dbReference>
<dbReference type="InterPro" id="IPR037066">
    <property type="entry name" value="Plug_dom_sf"/>
</dbReference>
<dbReference type="Pfam" id="PF05569">
    <property type="entry name" value="Peptidase_M56"/>
    <property type="match status" value="1"/>
</dbReference>
<keyword evidence="4" id="KW-1185">Reference proteome</keyword>
<evidence type="ECO:0000313" key="4">
    <source>
        <dbReference type="Proteomes" id="UP000216840"/>
    </source>
</evidence>
<dbReference type="PANTHER" id="PTHR34978">
    <property type="entry name" value="POSSIBLE SENSOR-TRANSDUCER PROTEIN BLAR"/>
    <property type="match status" value="1"/>
</dbReference>
<organism evidence="3 4">
    <name type="scientific">Winogradskyella aurantia</name>
    <dbReference type="NCBI Taxonomy" id="1915063"/>
    <lineage>
        <taxon>Bacteria</taxon>
        <taxon>Pseudomonadati</taxon>
        <taxon>Bacteroidota</taxon>
        <taxon>Flavobacteriia</taxon>
        <taxon>Flavobacteriales</taxon>
        <taxon>Flavobacteriaceae</taxon>
        <taxon>Winogradskyella</taxon>
    </lineage>
</organism>
<dbReference type="CDD" id="cd07341">
    <property type="entry name" value="M56_BlaR1_MecR1_like"/>
    <property type="match status" value="1"/>
</dbReference>
<evidence type="ECO:0000259" key="2">
    <source>
        <dbReference type="Pfam" id="PF05569"/>
    </source>
</evidence>
<protein>
    <recommendedName>
        <fullName evidence="2">Peptidase M56 domain-containing protein</fullName>
    </recommendedName>
</protein>
<dbReference type="RefSeq" id="WP_094968532.1">
    <property type="nucleotide sequence ID" value="NZ_NGJN01000005.1"/>
</dbReference>
<dbReference type="Gene3D" id="2.170.130.10">
    <property type="entry name" value="TonB-dependent receptor, plug domain"/>
    <property type="match status" value="1"/>
</dbReference>
<keyword evidence="1" id="KW-0812">Transmembrane</keyword>
<sequence>MEYLLKASIVIAIFYLCFSLFLKRETFFNHNRWFLLIGVFTALVLPLVVITVEIPIESSPVPYSSLALEQSTNLVDTPSTDKAEFEWQSVVPIIYYLGLVIFLLKFLFQFGSLALLLISHPKRKDGIYTYVIIKNKISPFSFFKWIVFNPNSFDHDELHMMLTHEKVHVNQLHSIDIILIELAYTIFWFNPIVWLYRKATKQNLEYIADFKTQEIAQNCKAYQKLLLKTSIVNHNIALTNNFYNSLIKERIVMLQKSRSQSKKQWRYALIIPLLALVLMSMNTKEVYVETPSKTAIHADHADSNPQIEIIFTKATTDTQLEDIKRELKSNGITMVIKELKRNSNGYISSIDVDFNTENGSANYAIKKEDGISDFYFRSSKDGSFGVGAVDKKNNIVIVEEILIDDIKHDGKHTIIHKSDGHHEVIIKDSEDARVKVIKKDDIIVEEIIENPKNTRITDTIYIVKGYRSDSTNPKNSENNRTSYSISDTITTKINGSEIYIPNPTSDNIDRIKLVLDRPDKPIVVVDGKVLEYKDLNNIKPDKIKSINVIQGDMAITDTSYGEKGKNGVIIVETKGSSSKEKAKWVIDRVEVSSVAYIGDDESKNATLAYITKYTPDRILDKNKTLLEQAGITVKYSKIRRNKAGEITRIKISVKHNSGDESSASWKNDDGIPGIEYGISEGSLIARTSEMNFKND</sequence>
<dbReference type="InterPro" id="IPR052173">
    <property type="entry name" value="Beta-lactam_resp_regulator"/>
</dbReference>
<dbReference type="InterPro" id="IPR008756">
    <property type="entry name" value="Peptidase_M56"/>
</dbReference>
<name>A0A265URK1_9FLAO</name>
<dbReference type="OrthoDB" id="1522859at2"/>
<feature type="transmembrane region" description="Helical" evidence="1">
    <location>
        <begin position="6"/>
        <end position="22"/>
    </location>
</feature>
<feature type="transmembrane region" description="Helical" evidence="1">
    <location>
        <begin position="34"/>
        <end position="56"/>
    </location>
</feature>
<feature type="transmembrane region" description="Helical" evidence="1">
    <location>
        <begin position="265"/>
        <end position="283"/>
    </location>
</feature>
<keyword evidence="1" id="KW-0472">Membrane</keyword>
<reference evidence="3 4" key="1">
    <citation type="submission" date="2017-05" db="EMBL/GenBank/DDBJ databases">
        <title>The draft genome sequence of Idiomarina salinarum WNB302.</title>
        <authorList>
            <person name="Sun Y."/>
            <person name="Chen B."/>
            <person name="Du Z."/>
        </authorList>
    </citation>
    <scope>NUCLEOTIDE SEQUENCE [LARGE SCALE GENOMIC DNA]</scope>
    <source>
        <strain evidence="3 4">WNB302</strain>
    </source>
</reference>
<dbReference type="EMBL" id="NGJN01000005">
    <property type="protein sequence ID" value="OZV67943.1"/>
    <property type="molecule type" value="Genomic_DNA"/>
</dbReference>
<gene>
    <name evidence="3" type="ORF">CA834_09810</name>
</gene>
<feature type="transmembrane region" description="Helical" evidence="1">
    <location>
        <begin position="93"/>
        <end position="118"/>
    </location>
</feature>
<comment type="caution">
    <text evidence="3">The sequence shown here is derived from an EMBL/GenBank/DDBJ whole genome shotgun (WGS) entry which is preliminary data.</text>
</comment>
<dbReference type="AlphaFoldDB" id="A0A265URK1"/>
<evidence type="ECO:0000313" key="3">
    <source>
        <dbReference type="EMBL" id="OZV67943.1"/>
    </source>
</evidence>
<evidence type="ECO:0000256" key="1">
    <source>
        <dbReference type="SAM" id="Phobius"/>
    </source>
</evidence>
<proteinExistence type="predicted"/>
<dbReference type="PANTHER" id="PTHR34978:SF3">
    <property type="entry name" value="SLR0241 PROTEIN"/>
    <property type="match status" value="1"/>
</dbReference>
<keyword evidence="1" id="KW-1133">Transmembrane helix</keyword>